<dbReference type="Pfam" id="PF07070">
    <property type="entry name" value="Spo0M"/>
    <property type="match status" value="1"/>
</dbReference>
<dbReference type="RefSeq" id="WP_419152093.1">
    <property type="nucleotide sequence ID" value="NZ_JAUSTR010000006.1"/>
</dbReference>
<dbReference type="PANTHER" id="PTHR40053">
    <property type="entry name" value="SPORULATION-CONTROL PROTEIN SPO0M"/>
    <property type="match status" value="1"/>
</dbReference>
<sequence>MSFFNKMFASIGIGAAKVDTKLTTEQLQPGELVEGVIEVYGGNVDQKIDEIYLTVFSTYIKEEDDQKYTKKVEIAKIKINEPFIISANEEKVIPFSFTLPLDTPITKGASKVWIHTGLDIKGAIDPQDTDYVDVIPNDLMAAVLNTLKQLGFKLRQVENEAASFRTRRRLPFVQEFEFYPITGMFMGKLDELEVIFFQHRKNEIELMLEIDRRARGLSGLLAEALDLDESLITVTITEQDREKMTEKLAATIQQFC</sequence>
<accession>A0ABT9VPF1</accession>
<dbReference type="EMBL" id="JAUSTR010000006">
    <property type="protein sequence ID" value="MDQ0162769.1"/>
    <property type="molecule type" value="Genomic_DNA"/>
</dbReference>
<keyword evidence="2" id="KW-1185">Reference proteome</keyword>
<dbReference type="PANTHER" id="PTHR40053:SF1">
    <property type="entry name" value="SPORULATION-CONTROL PROTEIN SPO0M"/>
    <property type="match status" value="1"/>
</dbReference>
<evidence type="ECO:0000313" key="2">
    <source>
        <dbReference type="Proteomes" id="UP001225646"/>
    </source>
</evidence>
<evidence type="ECO:0000313" key="1">
    <source>
        <dbReference type="EMBL" id="MDQ0162769.1"/>
    </source>
</evidence>
<comment type="caution">
    <text evidence="1">The sequence shown here is derived from an EMBL/GenBank/DDBJ whole genome shotgun (WGS) entry which is preliminary data.</text>
</comment>
<organism evidence="1 2">
    <name type="scientific">Aeribacillus alveayuensis</name>
    <dbReference type="NCBI Taxonomy" id="279215"/>
    <lineage>
        <taxon>Bacteria</taxon>
        <taxon>Bacillati</taxon>
        <taxon>Bacillota</taxon>
        <taxon>Bacilli</taxon>
        <taxon>Bacillales</taxon>
        <taxon>Bacillaceae</taxon>
        <taxon>Aeribacillus</taxon>
    </lineage>
</organism>
<reference evidence="1 2" key="1">
    <citation type="submission" date="2023-07" db="EMBL/GenBank/DDBJ databases">
        <title>Genomic Encyclopedia of Type Strains, Phase IV (KMG-IV): sequencing the most valuable type-strain genomes for metagenomic binning, comparative biology and taxonomic classification.</title>
        <authorList>
            <person name="Goeker M."/>
        </authorList>
    </citation>
    <scope>NUCLEOTIDE SEQUENCE [LARGE SCALE GENOMIC DNA]</scope>
    <source>
        <strain evidence="1 2">DSM 19092</strain>
    </source>
</reference>
<name>A0ABT9VPF1_9BACI</name>
<gene>
    <name evidence="1" type="ORF">J2S06_001846</name>
</gene>
<proteinExistence type="predicted"/>
<dbReference type="InterPro" id="IPR009776">
    <property type="entry name" value="Spore_0_M"/>
</dbReference>
<dbReference type="Proteomes" id="UP001225646">
    <property type="component" value="Unassembled WGS sequence"/>
</dbReference>
<protein>
    <submittedName>
        <fullName evidence="1">Sporulation-control protein</fullName>
    </submittedName>
</protein>